<evidence type="ECO:0000313" key="4">
    <source>
        <dbReference type="EMBL" id="CAE8588096.1"/>
    </source>
</evidence>
<evidence type="ECO:0008006" key="6">
    <source>
        <dbReference type="Google" id="ProtNLM"/>
    </source>
</evidence>
<dbReference type="AlphaFoldDB" id="A0A813DHH1"/>
<keyword evidence="2" id="KW-0808">Transferase</keyword>
<protein>
    <recommendedName>
        <fullName evidence="6">Glycosyl hydrolase family 32 N-terminal domain-containing protein</fullName>
    </recommendedName>
</protein>
<dbReference type="OMA" id="LDWELCD"/>
<evidence type="ECO:0000256" key="2">
    <source>
        <dbReference type="ARBA" id="ARBA00022679"/>
    </source>
</evidence>
<dbReference type="Pfam" id="PF04041">
    <property type="entry name" value="Glyco_hydro_130"/>
    <property type="match status" value="1"/>
</dbReference>
<keyword evidence="3" id="KW-0732">Signal</keyword>
<evidence type="ECO:0000256" key="1">
    <source>
        <dbReference type="ARBA" id="ARBA00022676"/>
    </source>
</evidence>
<dbReference type="InterPro" id="IPR007184">
    <property type="entry name" value="Mannoside_phosphorylase"/>
</dbReference>
<feature type="chain" id="PRO_5032769505" description="Glycosyl hydrolase family 32 N-terminal domain-containing protein" evidence="3">
    <location>
        <begin position="21"/>
        <end position="388"/>
    </location>
</feature>
<dbReference type="Gene3D" id="2.115.10.20">
    <property type="entry name" value="Glycosyl hydrolase domain, family 43"/>
    <property type="match status" value="1"/>
</dbReference>
<accession>A0A813DHH1</accession>
<dbReference type="Proteomes" id="UP000654075">
    <property type="component" value="Unassembled WGS sequence"/>
</dbReference>
<keyword evidence="5" id="KW-1185">Reference proteome</keyword>
<evidence type="ECO:0000313" key="5">
    <source>
        <dbReference type="Proteomes" id="UP000654075"/>
    </source>
</evidence>
<feature type="signal peptide" evidence="3">
    <location>
        <begin position="1"/>
        <end position="20"/>
    </location>
</feature>
<dbReference type="SUPFAM" id="SSF75005">
    <property type="entry name" value="Arabinanase/levansucrase/invertase"/>
    <property type="match status" value="1"/>
</dbReference>
<dbReference type="EMBL" id="CAJNNV010002935">
    <property type="protein sequence ID" value="CAE8588096.1"/>
    <property type="molecule type" value="Genomic_DNA"/>
</dbReference>
<gene>
    <name evidence="4" type="ORF">PGLA1383_LOCUS6910</name>
</gene>
<dbReference type="PANTHER" id="PTHR34106:SF5">
    <property type="entry name" value="GLYCOSIDASE"/>
    <property type="match status" value="1"/>
</dbReference>
<evidence type="ECO:0000256" key="3">
    <source>
        <dbReference type="SAM" id="SignalP"/>
    </source>
</evidence>
<comment type="caution">
    <text evidence="4">The sequence shown here is derived from an EMBL/GenBank/DDBJ whole genome shotgun (WGS) entry which is preliminary data.</text>
</comment>
<sequence>MMTSGRSALSLLALLATSSCRVIPAAAPWRYSLEVTRLNNGMNVLFDGVHHPETADFKLNFGPGYVRMLDGTDALVLRCCVNVTGCSTTDNPDVITFVKRSREPLDLARLQQQFERNSFDKVILRPEGLEEQCGVQDPRITVDPSTKTYWLSYVAFGGSSPNSCNEVKTKFATSKTPEIASSWQRVARTGDSGFDEKSTALLIRSQPPHYQFTGTGTVRSWQSQDLLHWTQPEVLLQGRPDSFDPGYVEAGAPPALLADGNYLVTYDTVLNNVSPIIGPCKEGVCGGWAAGWAVLNGSNPRQVIQRGMEPLFVPVMPWEQGPVRGSDWAWTQLPAVGSTNGLQHIGNDTFLAWGCGSDAVVEAWVLRVSKWAGSSTVHESPTTDQLVE</sequence>
<name>A0A813DHH1_POLGL</name>
<dbReference type="GO" id="GO:0016757">
    <property type="term" value="F:glycosyltransferase activity"/>
    <property type="evidence" value="ECO:0007669"/>
    <property type="project" value="UniProtKB-KW"/>
</dbReference>
<keyword evidence="1" id="KW-0328">Glycosyltransferase</keyword>
<dbReference type="PROSITE" id="PS51257">
    <property type="entry name" value="PROKAR_LIPOPROTEIN"/>
    <property type="match status" value="1"/>
</dbReference>
<dbReference type="InterPro" id="IPR023296">
    <property type="entry name" value="Glyco_hydro_beta-prop_sf"/>
</dbReference>
<dbReference type="OrthoDB" id="21615at2759"/>
<dbReference type="PANTHER" id="PTHR34106">
    <property type="entry name" value="GLYCOSIDASE"/>
    <property type="match status" value="1"/>
</dbReference>
<reference evidence="4" key="1">
    <citation type="submission" date="2021-02" db="EMBL/GenBank/DDBJ databases">
        <authorList>
            <person name="Dougan E. K."/>
            <person name="Rhodes N."/>
            <person name="Thang M."/>
            <person name="Chan C."/>
        </authorList>
    </citation>
    <scope>NUCLEOTIDE SEQUENCE</scope>
</reference>
<organism evidence="4 5">
    <name type="scientific">Polarella glacialis</name>
    <name type="common">Dinoflagellate</name>
    <dbReference type="NCBI Taxonomy" id="89957"/>
    <lineage>
        <taxon>Eukaryota</taxon>
        <taxon>Sar</taxon>
        <taxon>Alveolata</taxon>
        <taxon>Dinophyceae</taxon>
        <taxon>Suessiales</taxon>
        <taxon>Suessiaceae</taxon>
        <taxon>Polarella</taxon>
    </lineage>
</organism>
<proteinExistence type="predicted"/>